<comment type="caution">
    <text evidence="8">The sequence shown here is derived from an EMBL/GenBank/DDBJ whole genome shotgun (WGS) entry which is preliminary data.</text>
</comment>
<dbReference type="EMBL" id="JBHUEE010000001">
    <property type="protein sequence ID" value="MFD1716861.1"/>
    <property type="molecule type" value="Genomic_DNA"/>
</dbReference>
<dbReference type="PANTHER" id="PTHR21294">
    <property type="entry name" value="ELECTRON TRANSFER FLAVOPROTEIN BETA-SUBUNIT"/>
    <property type="match status" value="1"/>
</dbReference>
<protein>
    <submittedName>
        <fullName evidence="8">Electron transfer flavoprotein subunit beta/FixA family protein</fullName>
    </submittedName>
</protein>
<proteinExistence type="inferred from homology"/>
<name>A0ABW4L4A3_9MICO</name>
<feature type="domain" description="Electron transfer flavoprotein alpha/beta-subunit N-terminal" evidence="7">
    <location>
        <begin position="22"/>
        <end position="215"/>
    </location>
</feature>
<evidence type="ECO:0000259" key="7">
    <source>
        <dbReference type="SMART" id="SM00893"/>
    </source>
</evidence>
<dbReference type="Proteomes" id="UP001597277">
    <property type="component" value="Unassembled WGS sequence"/>
</dbReference>
<evidence type="ECO:0000313" key="8">
    <source>
        <dbReference type="EMBL" id="MFD1716861.1"/>
    </source>
</evidence>
<dbReference type="Pfam" id="PF01012">
    <property type="entry name" value="ETF"/>
    <property type="match status" value="1"/>
</dbReference>
<keyword evidence="4" id="KW-0813">Transport</keyword>
<evidence type="ECO:0000256" key="1">
    <source>
        <dbReference type="ARBA" id="ARBA00001974"/>
    </source>
</evidence>
<dbReference type="SUPFAM" id="SSF52402">
    <property type="entry name" value="Adenine nucleotide alpha hydrolases-like"/>
    <property type="match status" value="1"/>
</dbReference>
<dbReference type="InterPro" id="IPR014729">
    <property type="entry name" value="Rossmann-like_a/b/a_fold"/>
</dbReference>
<evidence type="ECO:0000256" key="6">
    <source>
        <dbReference type="ARBA" id="ARBA00025649"/>
    </source>
</evidence>
<accession>A0ABW4L4A3</accession>
<dbReference type="PANTHER" id="PTHR21294:SF8">
    <property type="entry name" value="ELECTRON TRANSFER FLAVOPROTEIN SUBUNIT BETA"/>
    <property type="match status" value="1"/>
</dbReference>
<dbReference type="SMART" id="SM00893">
    <property type="entry name" value="ETF"/>
    <property type="match status" value="1"/>
</dbReference>
<evidence type="ECO:0000256" key="4">
    <source>
        <dbReference type="ARBA" id="ARBA00022448"/>
    </source>
</evidence>
<comment type="function">
    <text evidence="6">The electron transfer flavoprotein serves as a specific electron acceptor for other dehydrogenases. It transfers the electrons to the main respiratory chain via ETF-ubiquinone oxidoreductase (ETF dehydrogenase).</text>
</comment>
<gene>
    <name evidence="8" type="ORF">ACFSE6_03375</name>
</gene>
<sequence length="260" mass="27300">MRIVVCVKYVPDLQSERSLDSDGHLVRGLDDAINELDENAVEAAVALAEVEQAEVIALTVGPGDAVDAVRRALQMGVDSGVHVCDERVAGADVVGTAKVLAAAIRTIERSGPIDLVVTGMATMDGLTSMLPAALAALLDRPALTLASRIGHLEGDALTITRSIGEAEEEQTARLPALVSVTDQLNEPRIPGAMSLMSARKKPVETWLLDDLDGGTDLGELTGTAVVTAEPRPLREAGRILNDTGDGGRRLAAYLVENKLV</sequence>
<evidence type="ECO:0000313" key="9">
    <source>
        <dbReference type="Proteomes" id="UP001597277"/>
    </source>
</evidence>
<dbReference type="InterPro" id="IPR014730">
    <property type="entry name" value="ETF_a/b_N"/>
</dbReference>
<keyword evidence="9" id="KW-1185">Reference proteome</keyword>
<keyword evidence="5" id="KW-0249">Electron transport</keyword>
<dbReference type="Gene3D" id="3.40.50.620">
    <property type="entry name" value="HUPs"/>
    <property type="match status" value="1"/>
</dbReference>
<reference evidence="9" key="1">
    <citation type="journal article" date="2019" name="Int. J. Syst. Evol. Microbiol.">
        <title>The Global Catalogue of Microorganisms (GCM) 10K type strain sequencing project: providing services to taxonomists for standard genome sequencing and annotation.</title>
        <authorList>
            <consortium name="The Broad Institute Genomics Platform"/>
            <consortium name="The Broad Institute Genome Sequencing Center for Infectious Disease"/>
            <person name="Wu L."/>
            <person name="Ma J."/>
        </authorList>
    </citation>
    <scope>NUCLEOTIDE SEQUENCE [LARGE SCALE GENOMIC DNA]</scope>
    <source>
        <strain evidence="9">JCM 17130</strain>
    </source>
</reference>
<dbReference type="PIRSF" id="PIRSF000090">
    <property type="entry name" value="Beta-ETF"/>
    <property type="match status" value="1"/>
</dbReference>
<comment type="similarity">
    <text evidence="2">Belongs to the ETF beta-subunit/FixA family.</text>
</comment>
<evidence type="ECO:0000256" key="2">
    <source>
        <dbReference type="ARBA" id="ARBA00007557"/>
    </source>
</evidence>
<evidence type="ECO:0000256" key="5">
    <source>
        <dbReference type="ARBA" id="ARBA00022982"/>
    </source>
</evidence>
<dbReference type="RefSeq" id="WP_388002280.1">
    <property type="nucleotide sequence ID" value="NZ_JBHUEE010000001.1"/>
</dbReference>
<evidence type="ECO:0000256" key="3">
    <source>
        <dbReference type="ARBA" id="ARBA00011355"/>
    </source>
</evidence>
<organism evidence="8 9">
    <name type="scientific">Georgenia deserti</name>
    <dbReference type="NCBI Taxonomy" id="2093781"/>
    <lineage>
        <taxon>Bacteria</taxon>
        <taxon>Bacillati</taxon>
        <taxon>Actinomycetota</taxon>
        <taxon>Actinomycetes</taxon>
        <taxon>Micrococcales</taxon>
        <taxon>Bogoriellaceae</taxon>
        <taxon>Georgenia</taxon>
    </lineage>
</organism>
<comment type="subunit">
    <text evidence="3">Heterodimer of an alpha and a beta subunit.</text>
</comment>
<comment type="cofactor">
    <cofactor evidence="1">
        <name>FAD</name>
        <dbReference type="ChEBI" id="CHEBI:57692"/>
    </cofactor>
</comment>
<dbReference type="InterPro" id="IPR012255">
    <property type="entry name" value="ETF_b"/>
</dbReference>